<feature type="transmembrane region" description="Helical" evidence="1">
    <location>
        <begin position="268"/>
        <end position="288"/>
    </location>
</feature>
<protein>
    <recommendedName>
        <fullName evidence="4">Heparan-alpha-glucosaminide N-acetyltransferase catalytic domain-containing protein</fullName>
    </recommendedName>
</protein>
<gene>
    <name evidence="2" type="ORF">Poli38472_014537</name>
</gene>
<keyword evidence="1" id="KW-1133">Transmembrane helix</keyword>
<feature type="transmembrane region" description="Helical" evidence="1">
    <location>
        <begin position="175"/>
        <end position="192"/>
    </location>
</feature>
<dbReference type="AlphaFoldDB" id="A0A8K1CDW0"/>
<organism evidence="2 3">
    <name type="scientific">Pythium oligandrum</name>
    <name type="common">Mycoparasitic fungus</name>
    <dbReference type="NCBI Taxonomy" id="41045"/>
    <lineage>
        <taxon>Eukaryota</taxon>
        <taxon>Sar</taxon>
        <taxon>Stramenopiles</taxon>
        <taxon>Oomycota</taxon>
        <taxon>Peronosporomycetes</taxon>
        <taxon>Pythiales</taxon>
        <taxon>Pythiaceae</taxon>
        <taxon>Pythium</taxon>
    </lineage>
</organism>
<name>A0A8K1CDW0_PYTOL</name>
<feature type="transmembrane region" description="Helical" evidence="1">
    <location>
        <begin position="483"/>
        <end position="502"/>
    </location>
</feature>
<accession>A0A8K1CDW0</accession>
<keyword evidence="1" id="KW-0812">Transmembrane</keyword>
<evidence type="ECO:0000313" key="3">
    <source>
        <dbReference type="Proteomes" id="UP000794436"/>
    </source>
</evidence>
<keyword evidence="1" id="KW-0472">Membrane</keyword>
<feature type="transmembrane region" description="Helical" evidence="1">
    <location>
        <begin position="135"/>
        <end position="155"/>
    </location>
</feature>
<evidence type="ECO:0008006" key="4">
    <source>
        <dbReference type="Google" id="ProtNLM"/>
    </source>
</evidence>
<feature type="transmembrane region" description="Helical" evidence="1">
    <location>
        <begin position="409"/>
        <end position="433"/>
    </location>
</feature>
<feature type="transmembrane region" description="Helical" evidence="1">
    <location>
        <begin position="376"/>
        <end position="397"/>
    </location>
</feature>
<evidence type="ECO:0000256" key="1">
    <source>
        <dbReference type="SAM" id="Phobius"/>
    </source>
</evidence>
<evidence type="ECO:0000313" key="2">
    <source>
        <dbReference type="EMBL" id="TMW61076.1"/>
    </source>
</evidence>
<sequence length="511" mass="56507">MSVSKAAASARLQLQVIGGSGRHEHFQCDGVTTQNAYRLLALMAKDSTESQGVIMCDSVPPEGEVHASSTSSEPGDSSVEEWIPAVVCVLVIVYLARRLVGLCRELAADHERPSDRMVEPLLPRPKSSAPRTERFVGLDVFRGFTVCWMIFVNYGGGGLGFFNHSAWDGLTFADVLFPWFAWIMGYTLFISSERMLSMSAWSHLQLVLTRSTKLFLLGLFLNSGKTWMDWRIPGVLQALSVAYSVTALQTRALTSLSWPFHDVFHRQIVLGLLPLAILNLSFTFLLPVPGCPTGYLGPGGDSDGGRHRNCTGGAHLYVDQVIFGIRHLYQTPTCQQEYHTGAYDPEGLLNWLMVAVTAYLGYINAMLVTKRTRTRVLLITSAVLIIAGLAISGLWYTPSSPWIPVNKNLWSLPFVLVTSGLGNGCLAVLAVVFDSKRHHAALDHIERVLCAVGRNAIVLYVMHEALQSFFPFSARPYDTTTHALVLHNVAAVVWWVCVAVWMTRHRLFLTV</sequence>
<dbReference type="Proteomes" id="UP000794436">
    <property type="component" value="Unassembled WGS sequence"/>
</dbReference>
<reference evidence="2" key="1">
    <citation type="submission" date="2019-03" db="EMBL/GenBank/DDBJ databases">
        <title>Long read genome sequence of the mycoparasitic Pythium oligandrum ATCC 38472 isolated from sugarbeet rhizosphere.</title>
        <authorList>
            <person name="Gaulin E."/>
        </authorList>
    </citation>
    <scope>NUCLEOTIDE SEQUENCE</scope>
    <source>
        <strain evidence="2">ATCC 38472_TT</strain>
    </source>
</reference>
<dbReference type="EMBL" id="SPLM01000078">
    <property type="protein sequence ID" value="TMW61076.1"/>
    <property type="molecule type" value="Genomic_DNA"/>
</dbReference>
<comment type="caution">
    <text evidence="2">The sequence shown here is derived from an EMBL/GenBank/DDBJ whole genome shotgun (WGS) entry which is preliminary data.</text>
</comment>
<dbReference type="PANTHER" id="PTHR31061:SF24">
    <property type="entry name" value="LD22376P"/>
    <property type="match status" value="1"/>
</dbReference>
<keyword evidence="3" id="KW-1185">Reference proteome</keyword>
<dbReference type="PANTHER" id="PTHR31061">
    <property type="entry name" value="LD22376P"/>
    <property type="match status" value="1"/>
</dbReference>
<feature type="transmembrane region" description="Helical" evidence="1">
    <location>
        <begin position="348"/>
        <end position="369"/>
    </location>
</feature>
<dbReference type="OrthoDB" id="2149840at2759"/>
<proteinExistence type="predicted"/>